<keyword evidence="5" id="KW-0456">Lyase</keyword>
<comment type="catalytic activity">
    <reaction evidence="5">
        <text>L-allo-threonine = acetaldehyde + glycine</text>
        <dbReference type="Rhea" id="RHEA:26209"/>
        <dbReference type="ChEBI" id="CHEBI:15343"/>
        <dbReference type="ChEBI" id="CHEBI:57305"/>
        <dbReference type="ChEBI" id="CHEBI:58585"/>
        <dbReference type="EC" id="4.1.2.48"/>
    </reaction>
</comment>
<dbReference type="PANTHER" id="PTHR48097">
    <property type="entry name" value="L-THREONINE ALDOLASE-RELATED"/>
    <property type="match status" value="1"/>
</dbReference>
<dbReference type="AlphaFoldDB" id="A0A6N6VNH5"/>
<organism evidence="7 8">
    <name type="scientific">Parvibaculum sedimenti</name>
    <dbReference type="NCBI Taxonomy" id="2608632"/>
    <lineage>
        <taxon>Bacteria</taxon>
        <taxon>Pseudomonadati</taxon>
        <taxon>Pseudomonadota</taxon>
        <taxon>Alphaproteobacteria</taxon>
        <taxon>Hyphomicrobiales</taxon>
        <taxon>Parvibaculaceae</taxon>
        <taxon>Parvibaculum</taxon>
    </lineage>
</organism>
<comment type="caution">
    <text evidence="7">The sequence shown here is derived from an EMBL/GenBank/DDBJ whole genome shotgun (WGS) entry which is preliminary data.</text>
</comment>
<comment type="catalytic activity">
    <reaction evidence="5">
        <text>L-threonine = acetaldehyde + glycine</text>
        <dbReference type="Rhea" id="RHEA:19625"/>
        <dbReference type="ChEBI" id="CHEBI:15343"/>
        <dbReference type="ChEBI" id="CHEBI:57305"/>
        <dbReference type="ChEBI" id="CHEBI:57926"/>
        <dbReference type="EC" id="4.1.2.48"/>
    </reaction>
</comment>
<comment type="cofactor">
    <cofactor evidence="1 5">
        <name>pyridoxal 5'-phosphate</name>
        <dbReference type="ChEBI" id="CHEBI:597326"/>
    </cofactor>
</comment>
<proteinExistence type="inferred from homology"/>
<evidence type="ECO:0000256" key="5">
    <source>
        <dbReference type="PIRNR" id="PIRNR038940"/>
    </source>
</evidence>
<dbReference type="PANTHER" id="PTHR48097:SF5">
    <property type="entry name" value="LOW SPECIFICITY L-THREONINE ALDOLASE"/>
    <property type="match status" value="1"/>
</dbReference>
<gene>
    <name evidence="7" type="ORF">F2P47_06535</name>
</gene>
<evidence type="ECO:0000313" key="8">
    <source>
        <dbReference type="Proteomes" id="UP000468901"/>
    </source>
</evidence>
<dbReference type="EC" id="4.1.2.48" evidence="5"/>
<dbReference type="Pfam" id="PF01212">
    <property type="entry name" value="Beta_elim_lyase"/>
    <property type="match status" value="1"/>
</dbReference>
<dbReference type="InterPro" id="IPR001597">
    <property type="entry name" value="ArAA_b-elim_lyase/Thr_aldolase"/>
</dbReference>
<name>A0A6N6VNH5_9HYPH</name>
<feature type="domain" description="Aromatic amino acid beta-eliminating lyase/threonine aldolase" evidence="6">
    <location>
        <begin position="3"/>
        <end position="291"/>
    </location>
</feature>
<dbReference type="PIRSF" id="PIRSF038940">
    <property type="entry name" value="Low_specificity_LTA"/>
    <property type="match status" value="1"/>
</dbReference>
<dbReference type="Proteomes" id="UP000468901">
    <property type="component" value="Unassembled WGS sequence"/>
</dbReference>
<comment type="function">
    <text evidence="5">Catalyzes the cleavage of L-allo-threonine and L-threonine to glycine and acetaldehyde.</text>
</comment>
<dbReference type="EMBL" id="WESC01000005">
    <property type="protein sequence ID" value="KAB7740702.1"/>
    <property type="molecule type" value="Genomic_DNA"/>
</dbReference>
<accession>A0A6N6VNH5</accession>
<dbReference type="InterPro" id="IPR015422">
    <property type="entry name" value="PyrdxlP-dep_Trfase_small"/>
</dbReference>
<reference evidence="7 8" key="1">
    <citation type="submission" date="2019-09" db="EMBL/GenBank/DDBJ databases">
        <title>Parvibaculum sedimenti sp. nov., isolated from sediment.</title>
        <authorList>
            <person name="Wang Y."/>
        </authorList>
    </citation>
    <scope>NUCLEOTIDE SEQUENCE [LARGE SCALE GENOMIC DNA]</scope>
    <source>
        <strain evidence="7 8">HXT-9</strain>
    </source>
</reference>
<evidence type="ECO:0000256" key="2">
    <source>
        <dbReference type="ARBA" id="ARBA00006966"/>
    </source>
</evidence>
<dbReference type="Gene3D" id="3.40.640.10">
    <property type="entry name" value="Type I PLP-dependent aspartate aminotransferase-like (Major domain)"/>
    <property type="match status" value="1"/>
</dbReference>
<evidence type="ECO:0000256" key="1">
    <source>
        <dbReference type="ARBA" id="ARBA00001933"/>
    </source>
</evidence>
<keyword evidence="4 5" id="KW-0663">Pyridoxal phosphate</keyword>
<evidence type="ECO:0000256" key="4">
    <source>
        <dbReference type="ARBA" id="ARBA00022898"/>
    </source>
</evidence>
<keyword evidence="8" id="KW-1185">Reference proteome</keyword>
<dbReference type="GO" id="GO:0006567">
    <property type="term" value="P:L-threonine catabolic process"/>
    <property type="evidence" value="ECO:0007669"/>
    <property type="project" value="UniProtKB-UniRule"/>
</dbReference>
<evidence type="ECO:0000259" key="6">
    <source>
        <dbReference type="Pfam" id="PF01212"/>
    </source>
</evidence>
<dbReference type="InterPro" id="IPR026273">
    <property type="entry name" value="Low_specificity_L-TA_bact"/>
</dbReference>
<dbReference type="InterPro" id="IPR015424">
    <property type="entry name" value="PyrdxlP-dep_Trfase"/>
</dbReference>
<evidence type="ECO:0000313" key="7">
    <source>
        <dbReference type="EMBL" id="KAB7740702.1"/>
    </source>
</evidence>
<evidence type="ECO:0000256" key="3">
    <source>
        <dbReference type="ARBA" id="ARBA00011881"/>
    </source>
</evidence>
<comment type="subunit">
    <text evidence="3">Homotetramer.</text>
</comment>
<dbReference type="RefSeq" id="WP_152215474.1">
    <property type="nucleotide sequence ID" value="NZ_WESC01000005.1"/>
</dbReference>
<dbReference type="InterPro" id="IPR015421">
    <property type="entry name" value="PyrdxlP-dep_Trfase_major"/>
</dbReference>
<protein>
    <recommendedName>
        <fullName evidence="5">L-threonine aldolase</fullName>
        <ecNumber evidence="5">4.1.2.48</ecNumber>
    </recommendedName>
</protein>
<dbReference type="GO" id="GO:0004793">
    <property type="term" value="F:threonine aldolase activity"/>
    <property type="evidence" value="ECO:0007669"/>
    <property type="project" value="UniProtKB-UniRule"/>
</dbReference>
<sequence>MIFTSDNAFGVAPEILDAIARANMGAVPSYGEDEITKRLQGRFAEIFEHEVAVFPVATGTAANALALATLTPPYGAVLCHEHAHVHVDECGAPEMFTGGAKLVGVSGAAAKLDPQALEAALATMPAGNVHNVQPTTLTVTQSTESGTVYTLGELRRLTGIAEGRGLAVHMDGARFANALVSLGCSPAEMTWKAGIDVLSFGATKNGALAAEAVVFFDPARAVDFAFRRKRAGHLFSKMRFVSAQLEAYLDDDLWLRNAAHANALAKRLADGLALVNSARLQAPVDANELFVRLPRGTLKRLREAGAGFHPWPMEGDDAENRTIRLVTSFATRGEDVDRLLQVVSS</sequence>
<dbReference type="SUPFAM" id="SSF53383">
    <property type="entry name" value="PLP-dependent transferases"/>
    <property type="match status" value="1"/>
</dbReference>
<comment type="similarity">
    <text evidence="2 5">Belongs to the threonine aldolase family.</text>
</comment>
<dbReference type="Gene3D" id="3.90.1150.10">
    <property type="entry name" value="Aspartate Aminotransferase, domain 1"/>
    <property type="match status" value="1"/>
</dbReference>